<dbReference type="AlphaFoldDB" id="A0A4P9WQE3"/>
<organism evidence="2 3">
    <name type="scientific">Blyttiomyces helicus</name>
    <dbReference type="NCBI Taxonomy" id="388810"/>
    <lineage>
        <taxon>Eukaryota</taxon>
        <taxon>Fungi</taxon>
        <taxon>Fungi incertae sedis</taxon>
        <taxon>Chytridiomycota</taxon>
        <taxon>Chytridiomycota incertae sedis</taxon>
        <taxon>Chytridiomycetes</taxon>
        <taxon>Chytridiomycetes incertae sedis</taxon>
        <taxon>Blyttiomyces</taxon>
    </lineage>
</organism>
<keyword evidence="3" id="KW-1185">Reference proteome</keyword>
<feature type="region of interest" description="Disordered" evidence="1">
    <location>
        <begin position="230"/>
        <end position="253"/>
    </location>
</feature>
<evidence type="ECO:0000313" key="2">
    <source>
        <dbReference type="EMBL" id="RKO94028.1"/>
    </source>
</evidence>
<gene>
    <name evidence="2" type="ORF">BDK51DRAFT_37236</name>
</gene>
<evidence type="ECO:0000256" key="1">
    <source>
        <dbReference type="SAM" id="MobiDB-lite"/>
    </source>
</evidence>
<reference evidence="3" key="1">
    <citation type="journal article" date="2018" name="Nat. Microbiol.">
        <title>Leveraging single-cell genomics to expand the fungal tree of life.</title>
        <authorList>
            <person name="Ahrendt S.R."/>
            <person name="Quandt C.A."/>
            <person name="Ciobanu D."/>
            <person name="Clum A."/>
            <person name="Salamov A."/>
            <person name="Andreopoulos B."/>
            <person name="Cheng J.F."/>
            <person name="Woyke T."/>
            <person name="Pelin A."/>
            <person name="Henrissat B."/>
            <person name="Reynolds N.K."/>
            <person name="Benny G.L."/>
            <person name="Smith M.E."/>
            <person name="James T.Y."/>
            <person name="Grigoriev I.V."/>
        </authorList>
    </citation>
    <scope>NUCLEOTIDE SEQUENCE [LARGE SCALE GENOMIC DNA]</scope>
</reference>
<dbReference type="Proteomes" id="UP000269721">
    <property type="component" value="Unassembled WGS sequence"/>
</dbReference>
<protein>
    <submittedName>
        <fullName evidence="2">Uncharacterized protein</fullName>
    </submittedName>
</protein>
<proteinExistence type="predicted"/>
<sequence length="253" mass="25418">MALNAYTQRKAVAAAMAVARADKRRIRSETMRDGGGAAVPLKAVLHFTGAAGTVVGDVGDFCPENRGGGADGGGRSPGSSRVVSGERRLMWNHWPDATAEGGVVGGVSVGENGADDGPYFVQVAYEGGESVGGALGAVDLEFDQRKPIIPVVGACRGVGAQNLGDGADGASHDRVSLAVAGGGQRRFPPKARGNALPEAGMFEPEANGAVGVEVGLCGEEADAVRELAEPYPNGVPAASGDGQAGLPIRSAQT</sequence>
<accession>A0A4P9WQE3</accession>
<evidence type="ECO:0000313" key="3">
    <source>
        <dbReference type="Proteomes" id="UP000269721"/>
    </source>
</evidence>
<name>A0A4P9WQE3_9FUNG</name>
<dbReference type="EMBL" id="KZ994038">
    <property type="protein sequence ID" value="RKO94028.1"/>
    <property type="molecule type" value="Genomic_DNA"/>
</dbReference>